<keyword evidence="2" id="KW-1185">Reference proteome</keyword>
<sequence length="80" mass="8965">MFWNLHRDPSSSSFSLAPHEFFSFASLPRNLFQPTGSLLCSRDSSSPKPIDSFRPSSSPVAHRGFCATQPDQWSVIFPFS</sequence>
<accession>A0A9E7FRA5</accession>
<dbReference type="AlphaFoldDB" id="A0A9E7FRA5"/>
<dbReference type="Proteomes" id="UP001055439">
    <property type="component" value="Chromosome 4"/>
</dbReference>
<evidence type="ECO:0000313" key="2">
    <source>
        <dbReference type="Proteomes" id="UP001055439"/>
    </source>
</evidence>
<evidence type="ECO:0000313" key="1">
    <source>
        <dbReference type="EMBL" id="URD98901.1"/>
    </source>
</evidence>
<gene>
    <name evidence="1" type="ORF">MUK42_21488</name>
</gene>
<protein>
    <submittedName>
        <fullName evidence="1">Uncharacterized protein</fullName>
    </submittedName>
</protein>
<organism evidence="1 2">
    <name type="scientific">Musa troglodytarum</name>
    <name type="common">fe'i banana</name>
    <dbReference type="NCBI Taxonomy" id="320322"/>
    <lineage>
        <taxon>Eukaryota</taxon>
        <taxon>Viridiplantae</taxon>
        <taxon>Streptophyta</taxon>
        <taxon>Embryophyta</taxon>
        <taxon>Tracheophyta</taxon>
        <taxon>Spermatophyta</taxon>
        <taxon>Magnoliopsida</taxon>
        <taxon>Liliopsida</taxon>
        <taxon>Zingiberales</taxon>
        <taxon>Musaceae</taxon>
        <taxon>Musa</taxon>
    </lineage>
</organism>
<reference evidence="1" key="1">
    <citation type="submission" date="2022-05" db="EMBL/GenBank/DDBJ databases">
        <title>The Musa troglodytarum L. genome provides insights into the mechanism of non-climacteric behaviour and enrichment of carotenoids.</title>
        <authorList>
            <person name="Wang J."/>
        </authorList>
    </citation>
    <scope>NUCLEOTIDE SEQUENCE</scope>
    <source>
        <tissue evidence="1">Leaf</tissue>
    </source>
</reference>
<proteinExistence type="predicted"/>
<name>A0A9E7FRA5_9LILI</name>
<dbReference type="EMBL" id="CP097506">
    <property type="protein sequence ID" value="URD98901.1"/>
    <property type="molecule type" value="Genomic_DNA"/>
</dbReference>